<evidence type="ECO:0000259" key="3">
    <source>
        <dbReference type="Pfam" id="PF20059"/>
    </source>
</evidence>
<feature type="transmembrane region" description="Helical" evidence="2">
    <location>
        <begin position="7"/>
        <end position="24"/>
    </location>
</feature>
<dbReference type="Pfam" id="PF20059">
    <property type="entry name" value="DUF6458"/>
    <property type="match status" value="1"/>
</dbReference>
<evidence type="ECO:0000256" key="1">
    <source>
        <dbReference type="SAM" id="MobiDB-lite"/>
    </source>
</evidence>
<dbReference type="InterPro" id="IPR045597">
    <property type="entry name" value="DUF6458"/>
</dbReference>
<feature type="compositionally biased region" description="Basic and acidic residues" evidence="1">
    <location>
        <begin position="79"/>
        <end position="89"/>
    </location>
</feature>
<feature type="transmembrane region" description="Helical" evidence="2">
    <location>
        <begin position="30"/>
        <end position="50"/>
    </location>
</feature>
<keyword evidence="2" id="KW-0812">Transmembrane</keyword>
<dbReference type="RefSeq" id="WP_135850725.1">
    <property type="nucleotide sequence ID" value="NZ_RHPJ01000004.1"/>
</dbReference>
<keyword evidence="5" id="KW-1185">Reference proteome</keyword>
<protein>
    <recommendedName>
        <fullName evidence="3">DUF6458 domain-containing protein</fullName>
    </recommendedName>
</protein>
<accession>A0A4Z1E2U2</accession>
<sequence length="89" mass="9590">MSRSARIGGPIALAVIGAILYFAVADMVEGVDLTMIGLILMVAGAAWLLIELIVNRRRSAVTSERTAVRDPNAPGGVTRTEREVRRDEL</sequence>
<evidence type="ECO:0000313" key="5">
    <source>
        <dbReference type="Proteomes" id="UP000297318"/>
    </source>
</evidence>
<dbReference type="Proteomes" id="UP000297318">
    <property type="component" value="Unassembled WGS sequence"/>
</dbReference>
<feature type="domain" description="DUF6458" evidence="3">
    <location>
        <begin position="11"/>
        <end position="70"/>
    </location>
</feature>
<reference evidence="4 5" key="1">
    <citation type="submission" date="2018-11" db="EMBL/GenBank/DDBJ databases">
        <title>Complete genome sequencing of the Actinobacteria Serinibacter sp. K3-2.</title>
        <authorList>
            <person name="Rakitin A.L."/>
            <person name="Beletsky A.V."/>
            <person name="Mardanov A.V."/>
            <person name="Ravin N.V."/>
            <person name="Gromova A.S."/>
            <person name="Filippova S.N."/>
            <person name="Gal'Chenko V.F."/>
        </authorList>
    </citation>
    <scope>NUCLEOTIDE SEQUENCE [LARGE SCALE GENOMIC DNA]</scope>
    <source>
        <strain evidence="4 5">K3-2</strain>
    </source>
</reference>
<proteinExistence type="predicted"/>
<feature type="region of interest" description="Disordered" evidence="1">
    <location>
        <begin position="64"/>
        <end position="89"/>
    </location>
</feature>
<dbReference type="OrthoDB" id="4870732at2"/>
<name>A0A4Z1E2U2_9MICO</name>
<organism evidence="4 5">
    <name type="scientific">Serinibacter arcticus</name>
    <dbReference type="NCBI Taxonomy" id="1655435"/>
    <lineage>
        <taxon>Bacteria</taxon>
        <taxon>Bacillati</taxon>
        <taxon>Actinomycetota</taxon>
        <taxon>Actinomycetes</taxon>
        <taxon>Micrococcales</taxon>
        <taxon>Beutenbergiaceae</taxon>
        <taxon>Serinibacter</taxon>
    </lineage>
</organism>
<gene>
    <name evidence="4" type="ORF">SERN_2718</name>
</gene>
<comment type="caution">
    <text evidence="4">The sequence shown here is derived from an EMBL/GenBank/DDBJ whole genome shotgun (WGS) entry which is preliminary data.</text>
</comment>
<dbReference type="AlphaFoldDB" id="A0A4Z1E2U2"/>
<dbReference type="EMBL" id="RHPJ01000004">
    <property type="protein sequence ID" value="TGO04127.1"/>
    <property type="molecule type" value="Genomic_DNA"/>
</dbReference>
<evidence type="ECO:0000256" key="2">
    <source>
        <dbReference type="SAM" id="Phobius"/>
    </source>
</evidence>
<evidence type="ECO:0000313" key="4">
    <source>
        <dbReference type="EMBL" id="TGO04127.1"/>
    </source>
</evidence>
<keyword evidence="2" id="KW-0472">Membrane</keyword>
<keyword evidence="2" id="KW-1133">Transmembrane helix</keyword>